<comment type="similarity">
    <text evidence="1">Belongs to the type-I restriction system S methylase family.</text>
</comment>
<feature type="domain" description="DNA methylase adenine-specific" evidence="10">
    <location>
        <begin position="197"/>
        <end position="516"/>
    </location>
</feature>
<evidence type="ECO:0000256" key="8">
    <source>
        <dbReference type="ARBA" id="ARBA00047942"/>
    </source>
</evidence>
<dbReference type="InterPro" id="IPR044946">
    <property type="entry name" value="Restrct_endonuc_typeI_TRD_sf"/>
</dbReference>
<dbReference type="Pfam" id="PF01420">
    <property type="entry name" value="Methylase_S"/>
    <property type="match status" value="1"/>
</dbReference>
<comment type="catalytic activity">
    <reaction evidence="8">
        <text>a 2'-deoxyadenosine in DNA + S-adenosyl-L-methionine = an N(6)-methyl-2'-deoxyadenosine in DNA + S-adenosyl-L-homocysteine + H(+)</text>
        <dbReference type="Rhea" id="RHEA:15197"/>
        <dbReference type="Rhea" id="RHEA-COMP:12418"/>
        <dbReference type="Rhea" id="RHEA-COMP:12419"/>
        <dbReference type="ChEBI" id="CHEBI:15378"/>
        <dbReference type="ChEBI" id="CHEBI:57856"/>
        <dbReference type="ChEBI" id="CHEBI:59789"/>
        <dbReference type="ChEBI" id="CHEBI:90615"/>
        <dbReference type="ChEBI" id="CHEBI:90616"/>
        <dbReference type="EC" id="2.1.1.72"/>
    </reaction>
</comment>
<evidence type="ECO:0000256" key="3">
    <source>
        <dbReference type="ARBA" id="ARBA00022603"/>
    </source>
</evidence>
<dbReference type="PRINTS" id="PR00507">
    <property type="entry name" value="N12N6MTFRASE"/>
</dbReference>
<dbReference type="InterPro" id="IPR002052">
    <property type="entry name" value="DNA_methylase_N6_adenine_CS"/>
</dbReference>
<keyword evidence="7" id="KW-0238">DNA-binding</keyword>
<dbReference type="InterPro" id="IPR000055">
    <property type="entry name" value="Restrct_endonuc_typeI_TRD"/>
</dbReference>
<dbReference type="GO" id="GO:0008170">
    <property type="term" value="F:N-methyltransferase activity"/>
    <property type="evidence" value="ECO:0007669"/>
    <property type="project" value="InterPro"/>
</dbReference>
<proteinExistence type="inferred from homology"/>
<evidence type="ECO:0000256" key="4">
    <source>
        <dbReference type="ARBA" id="ARBA00022679"/>
    </source>
</evidence>
<dbReference type="Gene3D" id="3.90.220.20">
    <property type="entry name" value="DNA methylase specificity domains"/>
    <property type="match status" value="1"/>
</dbReference>
<dbReference type="InterPro" id="IPR029063">
    <property type="entry name" value="SAM-dependent_MTases_sf"/>
</dbReference>
<feature type="domain" description="Type I restriction modification DNA specificity" evidence="9">
    <location>
        <begin position="519"/>
        <end position="683"/>
    </location>
</feature>
<dbReference type="InterPro" id="IPR003356">
    <property type="entry name" value="DNA_methylase_A-5"/>
</dbReference>
<dbReference type="SUPFAM" id="SSF53335">
    <property type="entry name" value="S-adenosyl-L-methionine-dependent methyltransferases"/>
    <property type="match status" value="1"/>
</dbReference>
<dbReference type="EC" id="2.1.1.72" evidence="2"/>
<dbReference type="Gene3D" id="1.20.1260.30">
    <property type="match status" value="1"/>
</dbReference>
<dbReference type="InterPro" id="IPR051537">
    <property type="entry name" value="DNA_Adenine_Mtase"/>
</dbReference>
<keyword evidence="4" id="KW-0808">Transferase</keyword>
<sequence length="755" mass="86991">MNKMTYKCNLCEHDFKQKIDLDRHINKNKCIPINKIIDIKEQQNINNGKISELQSLFKTCLDILRNDAEHLIGDEALNELSHFIILKQLEKHIINNSIDIYNFELYYDGIKKYGKEIFIEQLEYIKFSKLVEYIKIPDKENNIKHIFDNFLWKEILSKHPKFKDVFEDGKKSFIKESSTIKKLIITLSNIDFDNYEYDILGEAYERIFVDAIYGAGKGSKSQLGQFFTSPKVKDLLVNLVNPKVKENGEIESVLDPSAGTGGILNTVIKHFKKNNQITTEDLRKQLINNIYGIEIKGKIYNLCLSNMLINTGHILPNVICADSIRKFHNIKVDTIIANPPFSVNINYNELLSSLGSIKILDDYIPIKAGGKNSEVLFLQMMIHCLKINGRCATVMLDGQKIYGDSSGYDKIREYLMKSCELHEVILCPAGTFTSTASKTCILFFTKKKERKDVLEIKGSKRELIFDKVHSTIKVQFYDFNPDTEEKIFIKEVDIKDIASKKYSLNYTEYNVEDKCKDEENIKWVELGELCDINIGGTPRRNNPEYFGSNNLWVSIRDMNYTIITDTKEKITDKGIKESNVKLIPENTILYSFKLSVGKIAITGKPLYTNEAIAGLIIKNKNILIMKYLYYLLFFIKSEQSLKGCIGNGSLNKISLGKLKIPIISIEKQNNIVEFLDKIYETTLIQIQDTVSYYENNNIFKLLLDEKYDMVNCLIIAQIFNIKVNDINNILNIKDELENLLKVKNIIINKLKDDNI</sequence>
<dbReference type="PANTHER" id="PTHR42933">
    <property type="entry name" value="SLR6095 PROTEIN"/>
    <property type="match status" value="1"/>
</dbReference>
<dbReference type="Gene3D" id="1.10.287.1120">
    <property type="entry name" value="Bipartite methylase S protein"/>
    <property type="match status" value="1"/>
</dbReference>
<evidence type="ECO:0000256" key="5">
    <source>
        <dbReference type="ARBA" id="ARBA00022691"/>
    </source>
</evidence>
<organism evidence="11">
    <name type="scientific">viral metagenome</name>
    <dbReference type="NCBI Taxonomy" id="1070528"/>
    <lineage>
        <taxon>unclassified sequences</taxon>
        <taxon>metagenomes</taxon>
        <taxon>organismal metagenomes</taxon>
    </lineage>
</organism>
<evidence type="ECO:0000256" key="2">
    <source>
        <dbReference type="ARBA" id="ARBA00011900"/>
    </source>
</evidence>
<dbReference type="GO" id="GO:0009307">
    <property type="term" value="P:DNA restriction-modification system"/>
    <property type="evidence" value="ECO:0007669"/>
    <property type="project" value="UniProtKB-KW"/>
</dbReference>
<dbReference type="EMBL" id="MN739909">
    <property type="protein sequence ID" value="QHT76958.1"/>
    <property type="molecule type" value="Genomic_DNA"/>
</dbReference>
<evidence type="ECO:0000259" key="10">
    <source>
        <dbReference type="Pfam" id="PF02384"/>
    </source>
</evidence>
<dbReference type="Pfam" id="PF02384">
    <property type="entry name" value="N6_Mtase"/>
    <property type="match status" value="1"/>
</dbReference>
<keyword evidence="5" id="KW-0949">S-adenosyl-L-methionine</keyword>
<dbReference type="GO" id="GO:0009007">
    <property type="term" value="F:site-specific DNA-methyltransferase (adenine-specific) activity"/>
    <property type="evidence" value="ECO:0007669"/>
    <property type="project" value="UniProtKB-EC"/>
</dbReference>
<name>A0A6C0H8R6_9ZZZZ</name>
<dbReference type="PROSITE" id="PS00092">
    <property type="entry name" value="N6_MTASE"/>
    <property type="match status" value="1"/>
</dbReference>
<dbReference type="PANTHER" id="PTHR42933:SF4">
    <property type="entry name" value="TYPE I RESTRICTION ENZYME ECOKI METHYLASE SUBUNIT"/>
    <property type="match status" value="1"/>
</dbReference>
<dbReference type="SUPFAM" id="SSF116734">
    <property type="entry name" value="DNA methylase specificity domain"/>
    <property type="match status" value="1"/>
</dbReference>
<dbReference type="GO" id="GO:0003677">
    <property type="term" value="F:DNA binding"/>
    <property type="evidence" value="ECO:0007669"/>
    <property type="project" value="UniProtKB-KW"/>
</dbReference>
<dbReference type="AlphaFoldDB" id="A0A6C0H8R6"/>
<evidence type="ECO:0000313" key="11">
    <source>
        <dbReference type="EMBL" id="QHT76958.1"/>
    </source>
</evidence>
<evidence type="ECO:0000256" key="7">
    <source>
        <dbReference type="ARBA" id="ARBA00023125"/>
    </source>
</evidence>
<evidence type="ECO:0000259" key="9">
    <source>
        <dbReference type="Pfam" id="PF01420"/>
    </source>
</evidence>
<accession>A0A6C0H8R6</accession>
<evidence type="ECO:0000256" key="6">
    <source>
        <dbReference type="ARBA" id="ARBA00022747"/>
    </source>
</evidence>
<dbReference type="GO" id="GO:0032259">
    <property type="term" value="P:methylation"/>
    <property type="evidence" value="ECO:0007669"/>
    <property type="project" value="UniProtKB-KW"/>
</dbReference>
<dbReference type="Gene3D" id="3.40.50.150">
    <property type="entry name" value="Vaccinia Virus protein VP39"/>
    <property type="match status" value="1"/>
</dbReference>
<reference evidence="11" key="1">
    <citation type="journal article" date="2020" name="Nature">
        <title>Giant virus diversity and host interactions through global metagenomics.</title>
        <authorList>
            <person name="Schulz F."/>
            <person name="Roux S."/>
            <person name="Paez-Espino D."/>
            <person name="Jungbluth S."/>
            <person name="Walsh D.A."/>
            <person name="Denef V.J."/>
            <person name="McMahon K.D."/>
            <person name="Konstantinidis K.T."/>
            <person name="Eloe-Fadrosh E.A."/>
            <person name="Kyrpides N.C."/>
            <person name="Woyke T."/>
        </authorList>
    </citation>
    <scope>NUCLEOTIDE SEQUENCE</scope>
    <source>
        <strain evidence="11">GVMAG-M-3300023179-82</strain>
    </source>
</reference>
<keyword evidence="3" id="KW-0489">Methyltransferase</keyword>
<evidence type="ECO:0000256" key="1">
    <source>
        <dbReference type="ARBA" id="ARBA00010923"/>
    </source>
</evidence>
<protein>
    <recommendedName>
        <fullName evidence="2">site-specific DNA-methyltransferase (adenine-specific)</fullName>
        <ecNumber evidence="2">2.1.1.72</ecNumber>
    </recommendedName>
</protein>
<keyword evidence="6" id="KW-0680">Restriction system</keyword>
<dbReference type="InterPro" id="IPR038333">
    <property type="entry name" value="T1MK-like_N_sf"/>
</dbReference>